<evidence type="ECO:0000313" key="3">
    <source>
        <dbReference type="Proteomes" id="UP000000305"/>
    </source>
</evidence>
<gene>
    <name evidence="2" type="ORF">DAPPUDRAFT_253261</name>
</gene>
<reference evidence="2 3" key="1">
    <citation type="journal article" date="2011" name="Science">
        <title>The ecoresponsive genome of Daphnia pulex.</title>
        <authorList>
            <person name="Colbourne J.K."/>
            <person name="Pfrender M.E."/>
            <person name="Gilbert D."/>
            <person name="Thomas W.K."/>
            <person name="Tucker A."/>
            <person name="Oakley T.H."/>
            <person name="Tokishita S."/>
            <person name="Aerts A."/>
            <person name="Arnold G.J."/>
            <person name="Basu M.K."/>
            <person name="Bauer D.J."/>
            <person name="Caceres C.E."/>
            <person name="Carmel L."/>
            <person name="Casola C."/>
            <person name="Choi J.H."/>
            <person name="Detter J.C."/>
            <person name="Dong Q."/>
            <person name="Dusheyko S."/>
            <person name="Eads B.D."/>
            <person name="Frohlich T."/>
            <person name="Geiler-Samerotte K.A."/>
            <person name="Gerlach D."/>
            <person name="Hatcher P."/>
            <person name="Jogdeo S."/>
            <person name="Krijgsveld J."/>
            <person name="Kriventseva E.V."/>
            <person name="Kultz D."/>
            <person name="Laforsch C."/>
            <person name="Lindquist E."/>
            <person name="Lopez J."/>
            <person name="Manak J.R."/>
            <person name="Muller J."/>
            <person name="Pangilinan J."/>
            <person name="Patwardhan R.P."/>
            <person name="Pitluck S."/>
            <person name="Pritham E.J."/>
            <person name="Rechtsteiner A."/>
            <person name="Rho M."/>
            <person name="Rogozin I.B."/>
            <person name="Sakarya O."/>
            <person name="Salamov A."/>
            <person name="Schaack S."/>
            <person name="Shapiro H."/>
            <person name="Shiga Y."/>
            <person name="Skalitzky C."/>
            <person name="Smith Z."/>
            <person name="Souvorov A."/>
            <person name="Sung W."/>
            <person name="Tang Z."/>
            <person name="Tsuchiya D."/>
            <person name="Tu H."/>
            <person name="Vos H."/>
            <person name="Wang M."/>
            <person name="Wolf Y.I."/>
            <person name="Yamagata H."/>
            <person name="Yamada T."/>
            <person name="Ye Y."/>
            <person name="Shaw J.R."/>
            <person name="Andrews J."/>
            <person name="Crease T.J."/>
            <person name="Tang H."/>
            <person name="Lucas S.M."/>
            <person name="Robertson H.M."/>
            <person name="Bork P."/>
            <person name="Koonin E.V."/>
            <person name="Zdobnov E.M."/>
            <person name="Grigoriev I.V."/>
            <person name="Lynch M."/>
            <person name="Boore J.L."/>
        </authorList>
    </citation>
    <scope>NUCLEOTIDE SEQUENCE [LARGE SCALE GENOMIC DNA]</scope>
</reference>
<dbReference type="InParanoid" id="E9H4F3"/>
<dbReference type="HOGENOM" id="CLU_2640643_0_0_1"/>
<accession>E9H4F3</accession>
<dbReference type="Proteomes" id="UP000000305">
    <property type="component" value="Unassembled WGS sequence"/>
</dbReference>
<dbReference type="EMBL" id="GL732591">
    <property type="protein sequence ID" value="EFX73411.1"/>
    <property type="molecule type" value="Genomic_DNA"/>
</dbReference>
<organism evidence="2 3">
    <name type="scientific">Daphnia pulex</name>
    <name type="common">Water flea</name>
    <dbReference type="NCBI Taxonomy" id="6669"/>
    <lineage>
        <taxon>Eukaryota</taxon>
        <taxon>Metazoa</taxon>
        <taxon>Ecdysozoa</taxon>
        <taxon>Arthropoda</taxon>
        <taxon>Crustacea</taxon>
        <taxon>Branchiopoda</taxon>
        <taxon>Diplostraca</taxon>
        <taxon>Cladocera</taxon>
        <taxon>Anomopoda</taxon>
        <taxon>Daphniidae</taxon>
        <taxon>Daphnia</taxon>
    </lineage>
</organism>
<evidence type="ECO:0000313" key="2">
    <source>
        <dbReference type="EMBL" id="EFX73411.1"/>
    </source>
</evidence>
<protein>
    <submittedName>
        <fullName evidence="2">Uncharacterized protein</fullName>
    </submittedName>
</protein>
<dbReference type="AlphaFoldDB" id="E9H4F3"/>
<feature type="compositionally biased region" description="Low complexity" evidence="1">
    <location>
        <begin position="39"/>
        <end position="49"/>
    </location>
</feature>
<proteinExistence type="predicted"/>
<dbReference type="KEGG" id="dpx:DAPPUDRAFT_253261"/>
<feature type="compositionally biased region" description="Basic and acidic residues" evidence="1">
    <location>
        <begin position="1"/>
        <end position="10"/>
    </location>
</feature>
<name>E9H4F3_DAPPU</name>
<evidence type="ECO:0000256" key="1">
    <source>
        <dbReference type="SAM" id="MobiDB-lite"/>
    </source>
</evidence>
<keyword evidence="3" id="KW-1185">Reference proteome</keyword>
<feature type="region of interest" description="Disordered" evidence="1">
    <location>
        <begin position="1"/>
        <end position="77"/>
    </location>
</feature>
<feature type="compositionally biased region" description="Polar residues" evidence="1">
    <location>
        <begin position="21"/>
        <end position="31"/>
    </location>
</feature>
<sequence>MRRYFPRREVNWLPEEDDTKSQQAEPSGSEQFESRENQQFESSDSQQFEPKQLPVPFVSRAGRAVRPKTSDHNFIYY</sequence>